<dbReference type="InterPro" id="IPR013785">
    <property type="entry name" value="Aldolase_TIM"/>
</dbReference>
<dbReference type="AlphaFoldDB" id="A0A8H3GFM3"/>
<dbReference type="EMBL" id="CAJMWS010000489">
    <property type="protein sequence ID" value="CAE6447536.1"/>
    <property type="molecule type" value="Genomic_DNA"/>
</dbReference>
<dbReference type="Proteomes" id="UP000663846">
    <property type="component" value="Unassembled WGS sequence"/>
</dbReference>
<dbReference type="Pfam" id="PF00724">
    <property type="entry name" value="Oxidored_FMN"/>
    <property type="match status" value="2"/>
</dbReference>
<dbReference type="InterPro" id="IPR001155">
    <property type="entry name" value="OxRdtase_FMN_N"/>
</dbReference>
<sequence>MSSEAAGYPNFPGFFTDAQVAGWRKVVDAVHTNGSYIHLQIVSFGRLAHPEVLRAAGHPYVYSSPAYHPEHDEIPLELSQADIRGSLIDPFVQDSVNKRTDGYGGSIHNRSRFVLEIVEAVVEKIGVKRTGVRFSPWSQSQGHGNAQSSPDIQLHKPGINADGNGTTQALDEGVKPSNDFAYQVWSPRTYITGGGYDHKSALQTADKLL</sequence>
<dbReference type="PANTHER" id="PTHR22893">
    <property type="entry name" value="NADH OXIDOREDUCTASE-RELATED"/>
    <property type="match status" value="1"/>
</dbReference>
<evidence type="ECO:0000313" key="3">
    <source>
        <dbReference type="EMBL" id="CAE6447536.1"/>
    </source>
</evidence>
<dbReference type="GO" id="GO:0010181">
    <property type="term" value="F:FMN binding"/>
    <property type="evidence" value="ECO:0007669"/>
    <property type="project" value="InterPro"/>
</dbReference>
<name>A0A8H3GFM3_9AGAM</name>
<accession>A0A8H3GFM3</accession>
<dbReference type="InterPro" id="IPR045247">
    <property type="entry name" value="Oye-like"/>
</dbReference>
<feature type="compositionally biased region" description="Polar residues" evidence="1">
    <location>
        <begin position="136"/>
        <end position="151"/>
    </location>
</feature>
<dbReference type="Gene3D" id="3.20.20.70">
    <property type="entry name" value="Aldolase class I"/>
    <property type="match status" value="2"/>
</dbReference>
<feature type="domain" description="NADH:flavin oxidoreductase/NADH oxidase N-terminal" evidence="2">
    <location>
        <begin position="84"/>
        <end position="141"/>
    </location>
</feature>
<evidence type="ECO:0000259" key="2">
    <source>
        <dbReference type="Pfam" id="PF00724"/>
    </source>
</evidence>
<gene>
    <name evidence="3" type="ORF">RDB_LOCUS140405</name>
</gene>
<proteinExistence type="predicted"/>
<protein>
    <recommendedName>
        <fullName evidence="2">NADH:flavin oxidoreductase/NADH oxidase N-terminal domain-containing protein</fullName>
    </recommendedName>
</protein>
<evidence type="ECO:0000256" key="1">
    <source>
        <dbReference type="SAM" id="MobiDB-lite"/>
    </source>
</evidence>
<organism evidence="3 4">
    <name type="scientific">Rhizoctonia solani</name>
    <dbReference type="NCBI Taxonomy" id="456999"/>
    <lineage>
        <taxon>Eukaryota</taxon>
        <taxon>Fungi</taxon>
        <taxon>Dikarya</taxon>
        <taxon>Basidiomycota</taxon>
        <taxon>Agaricomycotina</taxon>
        <taxon>Agaricomycetes</taxon>
        <taxon>Cantharellales</taxon>
        <taxon>Ceratobasidiaceae</taxon>
        <taxon>Rhizoctonia</taxon>
    </lineage>
</organism>
<feature type="domain" description="NADH:flavin oxidoreductase/NADH oxidase N-terminal" evidence="2">
    <location>
        <begin position="3"/>
        <end position="65"/>
    </location>
</feature>
<feature type="region of interest" description="Disordered" evidence="1">
    <location>
        <begin position="136"/>
        <end position="173"/>
    </location>
</feature>
<evidence type="ECO:0000313" key="4">
    <source>
        <dbReference type="Proteomes" id="UP000663846"/>
    </source>
</evidence>
<dbReference type="SUPFAM" id="SSF51395">
    <property type="entry name" value="FMN-linked oxidoreductases"/>
    <property type="match status" value="1"/>
</dbReference>
<dbReference type="GO" id="GO:0003959">
    <property type="term" value="F:NADPH dehydrogenase activity"/>
    <property type="evidence" value="ECO:0007669"/>
    <property type="project" value="TreeGrafter"/>
</dbReference>
<reference evidence="3" key="1">
    <citation type="submission" date="2021-01" db="EMBL/GenBank/DDBJ databases">
        <authorList>
            <person name="Kaushik A."/>
        </authorList>
    </citation>
    <scope>NUCLEOTIDE SEQUENCE</scope>
    <source>
        <strain evidence="3">AG1-1C</strain>
    </source>
</reference>
<comment type="caution">
    <text evidence="3">The sequence shown here is derived from an EMBL/GenBank/DDBJ whole genome shotgun (WGS) entry which is preliminary data.</text>
</comment>
<dbReference type="PANTHER" id="PTHR22893:SF91">
    <property type="entry name" value="NADPH DEHYDROGENASE 2-RELATED"/>
    <property type="match status" value="1"/>
</dbReference>